<proteinExistence type="predicted"/>
<dbReference type="SUPFAM" id="SSF57501">
    <property type="entry name" value="Cystine-knot cytokines"/>
    <property type="match status" value="1"/>
</dbReference>
<dbReference type="EMBL" id="CADEBC010000220">
    <property type="protein sequence ID" value="CAB3226567.1"/>
    <property type="molecule type" value="Genomic_DNA"/>
</dbReference>
<evidence type="ECO:0000313" key="5">
    <source>
        <dbReference type="Proteomes" id="UP000494106"/>
    </source>
</evidence>
<feature type="chain" id="PRO_5036272886" description="Spaetzle domain-containing protein" evidence="1">
    <location>
        <begin position="21"/>
        <end position="197"/>
    </location>
</feature>
<keyword evidence="1" id="KW-0732">Signal</keyword>
<evidence type="ECO:0000256" key="1">
    <source>
        <dbReference type="SAM" id="SignalP"/>
    </source>
</evidence>
<dbReference type="OrthoDB" id="7441557at2759"/>
<dbReference type="Pfam" id="PF16077">
    <property type="entry name" value="Spaetzle"/>
    <property type="match status" value="1"/>
</dbReference>
<dbReference type="Proteomes" id="UP000494106">
    <property type="component" value="Unassembled WGS sequence"/>
</dbReference>
<dbReference type="InterPro" id="IPR029034">
    <property type="entry name" value="Cystine-knot_cytokine"/>
</dbReference>
<evidence type="ECO:0000313" key="3">
    <source>
        <dbReference type="EMBL" id="CAB3226567.1"/>
    </source>
</evidence>
<feature type="signal peptide" evidence="1">
    <location>
        <begin position="1"/>
        <end position="20"/>
    </location>
</feature>
<dbReference type="AlphaFoldDB" id="A0A8S0Z2K2"/>
<protein>
    <recommendedName>
        <fullName evidence="2">Spaetzle domain-containing protein</fullName>
    </recommendedName>
</protein>
<gene>
    <name evidence="3" type="ORF">APLA_LOCUS2950</name>
    <name evidence="4" type="ORF">APLA_LOCUS8564</name>
</gene>
<sequence length="197" mass="22317">MAVLKSVFLMVTLFLATSCAAPTSDTEEVLKTPPECVGQRVCSTRPEGYDLLEEKINSLLPEVLLKDYADRNGPETRLEPPKLSPKSDWHNCPYETKTEPWYVYYRGENNTKTEIIVQTKLFQQHVESVVCAYKHIDADSHVQCFQDLGVSDAFGMRSSCVTTTATRTLYVFDVEKNVVIQKPFEVPACCKCRVTYT</sequence>
<organism evidence="3 5">
    <name type="scientific">Arctia plantaginis</name>
    <name type="common">Wood tiger moth</name>
    <name type="synonym">Phalaena plantaginis</name>
    <dbReference type="NCBI Taxonomy" id="874455"/>
    <lineage>
        <taxon>Eukaryota</taxon>
        <taxon>Metazoa</taxon>
        <taxon>Ecdysozoa</taxon>
        <taxon>Arthropoda</taxon>
        <taxon>Hexapoda</taxon>
        <taxon>Insecta</taxon>
        <taxon>Pterygota</taxon>
        <taxon>Neoptera</taxon>
        <taxon>Endopterygota</taxon>
        <taxon>Lepidoptera</taxon>
        <taxon>Glossata</taxon>
        <taxon>Ditrysia</taxon>
        <taxon>Noctuoidea</taxon>
        <taxon>Erebidae</taxon>
        <taxon>Arctiinae</taxon>
        <taxon>Arctia</taxon>
    </lineage>
</organism>
<comment type="caution">
    <text evidence="3">The sequence shown here is derived from an EMBL/GenBank/DDBJ whole genome shotgun (WGS) entry which is preliminary data.</text>
</comment>
<dbReference type="InterPro" id="IPR032104">
    <property type="entry name" value="Spaetzle"/>
</dbReference>
<evidence type="ECO:0000259" key="2">
    <source>
        <dbReference type="Pfam" id="PF16077"/>
    </source>
</evidence>
<dbReference type="PROSITE" id="PS51257">
    <property type="entry name" value="PROKAR_LIPOPROTEIN"/>
    <property type="match status" value="1"/>
</dbReference>
<reference evidence="5 6" key="1">
    <citation type="submission" date="2020-04" db="EMBL/GenBank/DDBJ databases">
        <authorList>
            <person name="Wallbank WR R."/>
            <person name="Pardo Diaz C."/>
            <person name="Kozak K."/>
            <person name="Martin S."/>
            <person name="Jiggins C."/>
            <person name="Moest M."/>
            <person name="Warren A I."/>
            <person name="Byers J.R.P. K."/>
            <person name="Montejo-Kovacevich G."/>
            <person name="Yen C E."/>
        </authorList>
    </citation>
    <scope>NUCLEOTIDE SEQUENCE [LARGE SCALE GENOMIC DNA]</scope>
</reference>
<dbReference type="EMBL" id="CADEBD010000308">
    <property type="protein sequence ID" value="CAB3239194.1"/>
    <property type="molecule type" value="Genomic_DNA"/>
</dbReference>
<accession>A0A8S0Z2K2</accession>
<dbReference type="Gene3D" id="2.10.90.10">
    <property type="entry name" value="Cystine-knot cytokines"/>
    <property type="match status" value="1"/>
</dbReference>
<evidence type="ECO:0000313" key="4">
    <source>
        <dbReference type="EMBL" id="CAB3239194.1"/>
    </source>
</evidence>
<dbReference type="Proteomes" id="UP000494256">
    <property type="component" value="Unassembled WGS sequence"/>
</dbReference>
<keyword evidence="5" id="KW-1185">Reference proteome</keyword>
<feature type="domain" description="Spaetzle" evidence="2">
    <location>
        <begin position="108"/>
        <end position="194"/>
    </location>
</feature>
<name>A0A8S0Z2K2_ARCPL</name>
<evidence type="ECO:0000313" key="6">
    <source>
        <dbReference type="Proteomes" id="UP000494256"/>
    </source>
</evidence>